<feature type="compositionally biased region" description="Pro residues" evidence="1">
    <location>
        <begin position="64"/>
        <end position="106"/>
    </location>
</feature>
<evidence type="ECO:0000313" key="2">
    <source>
        <dbReference type="EMBL" id="GGU19882.1"/>
    </source>
</evidence>
<evidence type="ECO:0000256" key="1">
    <source>
        <dbReference type="SAM" id="MobiDB-lite"/>
    </source>
</evidence>
<reference evidence="3" key="1">
    <citation type="journal article" date="2019" name="Int. J. Syst. Evol. Microbiol.">
        <title>The Global Catalogue of Microorganisms (GCM) 10K type strain sequencing project: providing services to taxonomists for standard genome sequencing and annotation.</title>
        <authorList>
            <consortium name="The Broad Institute Genomics Platform"/>
            <consortium name="The Broad Institute Genome Sequencing Center for Infectious Disease"/>
            <person name="Wu L."/>
            <person name="Ma J."/>
        </authorList>
    </citation>
    <scope>NUCLEOTIDE SEQUENCE [LARGE SCALE GENOMIC DNA]</scope>
    <source>
        <strain evidence="3">JCM 3296</strain>
    </source>
</reference>
<feature type="region of interest" description="Disordered" evidence="1">
    <location>
        <begin position="27"/>
        <end position="106"/>
    </location>
</feature>
<organism evidence="2 3">
    <name type="scientific">Lentzea flava</name>
    <dbReference type="NCBI Taxonomy" id="103732"/>
    <lineage>
        <taxon>Bacteria</taxon>
        <taxon>Bacillati</taxon>
        <taxon>Actinomycetota</taxon>
        <taxon>Actinomycetes</taxon>
        <taxon>Pseudonocardiales</taxon>
        <taxon>Pseudonocardiaceae</taxon>
        <taxon>Lentzea</taxon>
    </lineage>
</organism>
<feature type="compositionally biased region" description="Pro residues" evidence="1">
    <location>
        <begin position="41"/>
        <end position="57"/>
    </location>
</feature>
<proteinExistence type="predicted"/>
<name>A0ABQ2UC01_9PSEU</name>
<gene>
    <name evidence="2" type="ORF">GCM10010178_09920</name>
</gene>
<sequence length="185" mass="19159">MVAATLVGTVVVVLGFASGIGRIPQAQSTVSQPDHHAQAPVPSPTGQPHQPAVPVPQPVAHNPVPAPVPHLPAGPHVPAPTHPHPTTPPVTTKPPTTPPTTEPPEPCDAGAITKLLRQLGLLSLLDELPIVHELPAGTKKAERLSLVELPLLGDPVDLLDDLLGTTCTLVVDEKTDRVTALLDTP</sequence>
<comment type="caution">
    <text evidence="2">The sequence shown here is derived from an EMBL/GenBank/DDBJ whole genome shotgun (WGS) entry which is preliminary data.</text>
</comment>
<keyword evidence="3" id="KW-1185">Reference proteome</keyword>
<accession>A0ABQ2UC01</accession>
<dbReference type="Proteomes" id="UP000649573">
    <property type="component" value="Unassembled WGS sequence"/>
</dbReference>
<protein>
    <submittedName>
        <fullName evidence="2">Uncharacterized protein</fullName>
    </submittedName>
</protein>
<evidence type="ECO:0000313" key="3">
    <source>
        <dbReference type="Proteomes" id="UP000649573"/>
    </source>
</evidence>
<dbReference type="EMBL" id="BMRE01000002">
    <property type="protein sequence ID" value="GGU19882.1"/>
    <property type="molecule type" value="Genomic_DNA"/>
</dbReference>